<dbReference type="AlphaFoldDB" id="A0A914H5R8"/>
<organism evidence="2 3">
    <name type="scientific">Globodera rostochiensis</name>
    <name type="common">Golden nematode worm</name>
    <name type="synonym">Heterodera rostochiensis</name>
    <dbReference type="NCBI Taxonomy" id="31243"/>
    <lineage>
        <taxon>Eukaryota</taxon>
        <taxon>Metazoa</taxon>
        <taxon>Ecdysozoa</taxon>
        <taxon>Nematoda</taxon>
        <taxon>Chromadorea</taxon>
        <taxon>Rhabditida</taxon>
        <taxon>Tylenchina</taxon>
        <taxon>Tylenchomorpha</taxon>
        <taxon>Tylenchoidea</taxon>
        <taxon>Heteroderidae</taxon>
        <taxon>Heteroderinae</taxon>
        <taxon>Globodera</taxon>
    </lineage>
</organism>
<feature type="region of interest" description="Disordered" evidence="1">
    <location>
        <begin position="1"/>
        <end position="20"/>
    </location>
</feature>
<protein>
    <submittedName>
        <fullName evidence="3">Uncharacterized protein</fullName>
    </submittedName>
</protein>
<evidence type="ECO:0000313" key="2">
    <source>
        <dbReference type="Proteomes" id="UP000887572"/>
    </source>
</evidence>
<dbReference type="Proteomes" id="UP000887572">
    <property type="component" value="Unplaced"/>
</dbReference>
<sequence length="106" mass="12051">MSEIGKSEIGIPPIPDSHANGRIRHRQLRAVLTWCRLMVDKMTRMAPDLGMPTLWPLFSIEHQQLPATNGQPNGKKKCLAVLQVQRVDKSTTYCPSLRYEFFTTEA</sequence>
<keyword evidence="2" id="KW-1185">Reference proteome</keyword>
<reference evidence="3" key="1">
    <citation type="submission" date="2022-11" db="UniProtKB">
        <authorList>
            <consortium name="WormBaseParasite"/>
        </authorList>
    </citation>
    <scope>IDENTIFICATION</scope>
</reference>
<name>A0A914H5R8_GLORO</name>
<accession>A0A914H5R8</accession>
<evidence type="ECO:0000256" key="1">
    <source>
        <dbReference type="SAM" id="MobiDB-lite"/>
    </source>
</evidence>
<dbReference type="WBParaSite" id="Gr19_v10_g14430.t1">
    <property type="protein sequence ID" value="Gr19_v10_g14430.t1"/>
    <property type="gene ID" value="Gr19_v10_g14430"/>
</dbReference>
<proteinExistence type="predicted"/>
<evidence type="ECO:0000313" key="3">
    <source>
        <dbReference type="WBParaSite" id="Gr19_v10_g14430.t1"/>
    </source>
</evidence>